<protein>
    <recommendedName>
        <fullName evidence="2">Glutaminase</fullName>
    </recommendedName>
</protein>
<dbReference type="AlphaFoldDB" id="A0AAU7WAB6"/>
<accession>A0AAU7WAB6</accession>
<evidence type="ECO:0008006" key="2">
    <source>
        <dbReference type="Google" id="ProtNLM"/>
    </source>
</evidence>
<evidence type="ECO:0000313" key="1">
    <source>
        <dbReference type="EMBL" id="XBX82659.1"/>
    </source>
</evidence>
<organism evidence="1">
    <name type="scientific">Agromyces sp. G08B096</name>
    <dbReference type="NCBI Taxonomy" id="3156399"/>
    <lineage>
        <taxon>Bacteria</taxon>
        <taxon>Bacillati</taxon>
        <taxon>Actinomycetota</taxon>
        <taxon>Actinomycetes</taxon>
        <taxon>Micrococcales</taxon>
        <taxon>Microbacteriaceae</taxon>
        <taxon>Agromyces</taxon>
    </lineage>
</organism>
<reference evidence="1" key="1">
    <citation type="submission" date="2024-05" db="EMBL/GenBank/DDBJ databases">
        <authorList>
            <person name="Yu L."/>
        </authorList>
    </citation>
    <scope>NUCLEOTIDE SEQUENCE</scope>
    <source>
        <strain evidence="1">G08B096</strain>
    </source>
</reference>
<dbReference type="EMBL" id="CP158374">
    <property type="protein sequence ID" value="XBX82659.1"/>
    <property type="molecule type" value="Genomic_DNA"/>
</dbReference>
<proteinExistence type="predicted"/>
<gene>
    <name evidence="1" type="ORF">ABIQ69_01725</name>
</gene>
<sequence length="180" mass="18820">MTDGGADASGGSPVERAQAAVEAAVAELRAGGARDEALAAFVPERRVLGIRRSPRLVPDGRVWRAGALLLGSDGRLFATGRVVRAERPARRSVLAASVAEHRALQAAAVRGGHPEGESVNFDAVPVSYEELITTGASGPLFLSDGDVLVRWNASVPDAGTEIGRYLRDRVDLLVHPPQGA</sequence>
<dbReference type="RefSeq" id="WP_350348675.1">
    <property type="nucleotide sequence ID" value="NZ_CP158374.1"/>
</dbReference>
<name>A0AAU7WAB6_9MICO</name>